<dbReference type="AlphaFoldDB" id="A0A2P2N8A2"/>
<name>A0A2P2N8A2_RHIMU</name>
<evidence type="ECO:0000313" key="1">
    <source>
        <dbReference type="EMBL" id="MBX38680.1"/>
    </source>
</evidence>
<reference evidence="1" key="1">
    <citation type="submission" date="2018-02" db="EMBL/GenBank/DDBJ databases">
        <title>Rhizophora mucronata_Transcriptome.</title>
        <authorList>
            <person name="Meera S.P."/>
            <person name="Sreeshan A."/>
            <person name="Augustine A."/>
        </authorList>
    </citation>
    <scope>NUCLEOTIDE SEQUENCE</scope>
    <source>
        <tissue evidence="1">Leaf</tissue>
    </source>
</reference>
<proteinExistence type="predicted"/>
<organism evidence="1">
    <name type="scientific">Rhizophora mucronata</name>
    <name type="common">Asiatic mangrove</name>
    <dbReference type="NCBI Taxonomy" id="61149"/>
    <lineage>
        <taxon>Eukaryota</taxon>
        <taxon>Viridiplantae</taxon>
        <taxon>Streptophyta</taxon>
        <taxon>Embryophyta</taxon>
        <taxon>Tracheophyta</taxon>
        <taxon>Spermatophyta</taxon>
        <taxon>Magnoliopsida</taxon>
        <taxon>eudicotyledons</taxon>
        <taxon>Gunneridae</taxon>
        <taxon>Pentapetalae</taxon>
        <taxon>rosids</taxon>
        <taxon>fabids</taxon>
        <taxon>Malpighiales</taxon>
        <taxon>Rhizophoraceae</taxon>
        <taxon>Rhizophora</taxon>
    </lineage>
</organism>
<dbReference type="EMBL" id="GGEC01058196">
    <property type="protein sequence ID" value="MBX38680.1"/>
    <property type="molecule type" value="Transcribed_RNA"/>
</dbReference>
<protein>
    <submittedName>
        <fullName evidence="1">Uncharacterized protein</fullName>
    </submittedName>
</protein>
<accession>A0A2P2N8A2</accession>
<sequence>MWKQLVFSFPGNGVECISSTRPSITFTSFLLQKLLELDHLSLLSLSFFFLLN</sequence>